<feature type="region of interest" description="Disordered" evidence="12">
    <location>
        <begin position="1"/>
        <end position="36"/>
    </location>
</feature>
<proteinExistence type="inferred from homology"/>
<evidence type="ECO:0000313" key="15">
    <source>
        <dbReference type="Proteomes" id="UP001153076"/>
    </source>
</evidence>
<comment type="cofactor">
    <cofactor evidence="2">
        <name>Mg(2+)</name>
        <dbReference type="ChEBI" id="CHEBI:18420"/>
    </cofactor>
</comment>
<keyword evidence="6" id="KW-0378">Hydrolase</keyword>
<gene>
    <name evidence="14" type="ORF">Cgig2_017119</name>
</gene>
<feature type="domain" description="PPM-type phosphatase" evidence="13">
    <location>
        <begin position="31"/>
        <end position="293"/>
    </location>
</feature>
<keyword evidence="9" id="KW-0464">Manganese</keyword>
<dbReference type="AlphaFoldDB" id="A0A9Q1QBQ9"/>
<dbReference type="InterPro" id="IPR036457">
    <property type="entry name" value="PPM-type-like_dom_sf"/>
</dbReference>
<evidence type="ECO:0000256" key="4">
    <source>
        <dbReference type="ARBA" id="ARBA00013081"/>
    </source>
</evidence>
<feature type="compositionally biased region" description="Basic and acidic residues" evidence="12">
    <location>
        <begin position="16"/>
        <end position="27"/>
    </location>
</feature>
<dbReference type="GO" id="GO:0004722">
    <property type="term" value="F:protein serine/threonine phosphatase activity"/>
    <property type="evidence" value="ECO:0007669"/>
    <property type="project" value="UniProtKB-EC"/>
</dbReference>
<evidence type="ECO:0000256" key="2">
    <source>
        <dbReference type="ARBA" id="ARBA00001946"/>
    </source>
</evidence>
<evidence type="ECO:0000256" key="5">
    <source>
        <dbReference type="ARBA" id="ARBA00022723"/>
    </source>
</evidence>
<dbReference type="OrthoDB" id="10264738at2759"/>
<evidence type="ECO:0000256" key="10">
    <source>
        <dbReference type="ARBA" id="ARBA00047761"/>
    </source>
</evidence>
<comment type="catalytic activity">
    <reaction evidence="10">
        <text>O-phospho-L-seryl-[protein] + H2O = L-seryl-[protein] + phosphate</text>
        <dbReference type="Rhea" id="RHEA:20629"/>
        <dbReference type="Rhea" id="RHEA-COMP:9863"/>
        <dbReference type="Rhea" id="RHEA-COMP:11604"/>
        <dbReference type="ChEBI" id="CHEBI:15377"/>
        <dbReference type="ChEBI" id="CHEBI:29999"/>
        <dbReference type="ChEBI" id="CHEBI:43474"/>
        <dbReference type="ChEBI" id="CHEBI:83421"/>
        <dbReference type="EC" id="3.1.3.16"/>
    </reaction>
</comment>
<dbReference type="EC" id="3.1.3.16" evidence="4"/>
<comment type="caution">
    <text evidence="14">The sequence shown here is derived from an EMBL/GenBank/DDBJ whole genome shotgun (WGS) entry which is preliminary data.</text>
</comment>
<accession>A0A9Q1QBQ9</accession>
<comment type="similarity">
    <text evidence="3">Belongs to the PP2C family.</text>
</comment>
<dbReference type="CDD" id="cd00143">
    <property type="entry name" value="PP2Cc"/>
    <property type="match status" value="1"/>
</dbReference>
<name>A0A9Q1QBQ9_9CARY</name>
<comment type="catalytic activity">
    <reaction evidence="11">
        <text>O-phospho-L-threonyl-[protein] + H2O = L-threonyl-[protein] + phosphate</text>
        <dbReference type="Rhea" id="RHEA:47004"/>
        <dbReference type="Rhea" id="RHEA-COMP:11060"/>
        <dbReference type="Rhea" id="RHEA-COMP:11605"/>
        <dbReference type="ChEBI" id="CHEBI:15377"/>
        <dbReference type="ChEBI" id="CHEBI:30013"/>
        <dbReference type="ChEBI" id="CHEBI:43474"/>
        <dbReference type="ChEBI" id="CHEBI:61977"/>
        <dbReference type="EC" id="3.1.3.16"/>
    </reaction>
</comment>
<sequence>MSSRGDHQTVPLSVLLKREQKNEKIEDPEISYGEASQSKKGEDFMLLKAGCERVVGDGATTYSVFGLFDGHNGTAAAIYAKENLLNNVLGAIPLDLSREDWVAALPRALVAGFVKTDKDFLEKGKPSGTTVTFVIIEGWYVTVASVGDSHCVLESAEGDIYSLSADHRLESNVEERERVTASGGEVGRLNTGGGTGIGPLRCWPGGLCLSRSIGDRDVGEFIVPVPYVKQVKLSTAGGRLVISSDGVWDMLGLDAALDCCRGLSAEAAAAQIVKEAVQVKGLRDDTTCIVVDILPPEKNPPPLPPPKKTGKRVLKAMFKKKSSESCSNSEKEYMGPDVVEEMYEEGSACLTERSVLSQLPFSVILPSMVSVFNNLNSFLWVAGCGLPWLALSNSSTSLRFVIVDRLNQGRVLQYMLAARIGEAAPGTAPSCAKVAKKREKRWKGKDRLEDLLLTGDW</sequence>
<dbReference type="SMART" id="SM00332">
    <property type="entry name" value="PP2Cc"/>
    <property type="match status" value="1"/>
</dbReference>
<evidence type="ECO:0000256" key="3">
    <source>
        <dbReference type="ARBA" id="ARBA00006702"/>
    </source>
</evidence>
<dbReference type="Gene3D" id="3.60.40.10">
    <property type="entry name" value="PPM-type phosphatase domain"/>
    <property type="match status" value="1"/>
</dbReference>
<dbReference type="SUPFAM" id="SSF81606">
    <property type="entry name" value="PP2C-like"/>
    <property type="match status" value="1"/>
</dbReference>
<evidence type="ECO:0000256" key="7">
    <source>
        <dbReference type="ARBA" id="ARBA00022842"/>
    </source>
</evidence>
<keyword evidence="7" id="KW-0460">Magnesium</keyword>
<keyword evidence="5" id="KW-0479">Metal-binding</keyword>
<evidence type="ECO:0000256" key="11">
    <source>
        <dbReference type="ARBA" id="ARBA00048336"/>
    </source>
</evidence>
<dbReference type="InterPro" id="IPR015655">
    <property type="entry name" value="PP2C"/>
</dbReference>
<evidence type="ECO:0000256" key="9">
    <source>
        <dbReference type="ARBA" id="ARBA00023211"/>
    </source>
</evidence>
<protein>
    <recommendedName>
        <fullName evidence="4">protein-serine/threonine phosphatase</fullName>
        <ecNumber evidence="4">3.1.3.16</ecNumber>
    </recommendedName>
</protein>
<dbReference type="PROSITE" id="PS51746">
    <property type="entry name" value="PPM_2"/>
    <property type="match status" value="1"/>
</dbReference>
<evidence type="ECO:0000256" key="8">
    <source>
        <dbReference type="ARBA" id="ARBA00022912"/>
    </source>
</evidence>
<organism evidence="14 15">
    <name type="scientific">Carnegiea gigantea</name>
    <dbReference type="NCBI Taxonomy" id="171969"/>
    <lineage>
        <taxon>Eukaryota</taxon>
        <taxon>Viridiplantae</taxon>
        <taxon>Streptophyta</taxon>
        <taxon>Embryophyta</taxon>
        <taxon>Tracheophyta</taxon>
        <taxon>Spermatophyta</taxon>
        <taxon>Magnoliopsida</taxon>
        <taxon>eudicotyledons</taxon>
        <taxon>Gunneridae</taxon>
        <taxon>Pentapetalae</taxon>
        <taxon>Caryophyllales</taxon>
        <taxon>Cactineae</taxon>
        <taxon>Cactaceae</taxon>
        <taxon>Cactoideae</taxon>
        <taxon>Echinocereeae</taxon>
        <taxon>Carnegiea</taxon>
    </lineage>
</organism>
<dbReference type="Proteomes" id="UP001153076">
    <property type="component" value="Unassembled WGS sequence"/>
</dbReference>
<dbReference type="PANTHER" id="PTHR47992">
    <property type="entry name" value="PROTEIN PHOSPHATASE"/>
    <property type="match status" value="1"/>
</dbReference>
<dbReference type="EMBL" id="JAKOGI010000385">
    <property type="protein sequence ID" value="KAJ8435824.1"/>
    <property type="molecule type" value="Genomic_DNA"/>
</dbReference>
<keyword evidence="15" id="KW-1185">Reference proteome</keyword>
<dbReference type="FunFam" id="3.60.40.10:FF:000022">
    <property type="entry name" value="probable protein phosphatase 2C 12"/>
    <property type="match status" value="1"/>
</dbReference>
<comment type="cofactor">
    <cofactor evidence="1">
        <name>Mn(2+)</name>
        <dbReference type="ChEBI" id="CHEBI:29035"/>
    </cofactor>
</comment>
<dbReference type="GO" id="GO:0046872">
    <property type="term" value="F:metal ion binding"/>
    <property type="evidence" value="ECO:0007669"/>
    <property type="project" value="UniProtKB-KW"/>
</dbReference>
<dbReference type="Pfam" id="PF00481">
    <property type="entry name" value="PP2C"/>
    <property type="match status" value="1"/>
</dbReference>
<keyword evidence="8" id="KW-0904">Protein phosphatase</keyword>
<evidence type="ECO:0000256" key="1">
    <source>
        <dbReference type="ARBA" id="ARBA00001936"/>
    </source>
</evidence>
<dbReference type="InterPro" id="IPR001932">
    <property type="entry name" value="PPM-type_phosphatase-like_dom"/>
</dbReference>
<reference evidence="14" key="1">
    <citation type="submission" date="2022-04" db="EMBL/GenBank/DDBJ databases">
        <title>Carnegiea gigantea Genome sequencing and assembly v2.</title>
        <authorList>
            <person name="Copetti D."/>
            <person name="Sanderson M.J."/>
            <person name="Burquez A."/>
            <person name="Wojciechowski M.F."/>
        </authorList>
    </citation>
    <scope>NUCLEOTIDE SEQUENCE</scope>
    <source>
        <strain evidence="14">SGP5-SGP5p</strain>
        <tissue evidence="14">Aerial part</tissue>
    </source>
</reference>
<evidence type="ECO:0000259" key="13">
    <source>
        <dbReference type="PROSITE" id="PS51746"/>
    </source>
</evidence>
<evidence type="ECO:0000256" key="6">
    <source>
        <dbReference type="ARBA" id="ARBA00022801"/>
    </source>
</evidence>
<evidence type="ECO:0000313" key="14">
    <source>
        <dbReference type="EMBL" id="KAJ8435824.1"/>
    </source>
</evidence>
<evidence type="ECO:0000256" key="12">
    <source>
        <dbReference type="SAM" id="MobiDB-lite"/>
    </source>
</evidence>